<dbReference type="InterPro" id="IPR036097">
    <property type="entry name" value="HisK_dim/P_sf"/>
</dbReference>
<dbReference type="SMART" id="SM00388">
    <property type="entry name" value="HisKA"/>
    <property type="match status" value="1"/>
</dbReference>
<evidence type="ECO:0000256" key="1">
    <source>
        <dbReference type="ARBA" id="ARBA00000085"/>
    </source>
</evidence>
<dbReference type="InterPro" id="IPR004358">
    <property type="entry name" value="Sig_transdc_His_kin-like_C"/>
</dbReference>
<protein>
    <recommendedName>
        <fullName evidence="2">histidine kinase</fullName>
        <ecNumber evidence="2">2.7.13.3</ecNumber>
    </recommendedName>
</protein>
<dbReference type="SUPFAM" id="SSF55874">
    <property type="entry name" value="ATPase domain of HSP90 chaperone/DNA topoisomerase II/histidine kinase"/>
    <property type="match status" value="1"/>
</dbReference>
<evidence type="ECO:0000256" key="3">
    <source>
        <dbReference type="ARBA" id="ARBA00022553"/>
    </source>
</evidence>
<dbReference type="EC" id="2.7.13.3" evidence="2"/>
<dbReference type="Gene3D" id="3.30.450.20">
    <property type="entry name" value="PAS domain"/>
    <property type="match status" value="1"/>
</dbReference>
<dbReference type="Proteomes" id="UP001317629">
    <property type="component" value="Chromosome"/>
</dbReference>
<dbReference type="Gene3D" id="1.10.287.130">
    <property type="match status" value="1"/>
</dbReference>
<evidence type="ECO:0000313" key="9">
    <source>
        <dbReference type="Proteomes" id="UP001317629"/>
    </source>
</evidence>
<dbReference type="InterPro" id="IPR003661">
    <property type="entry name" value="HisK_dim/P_dom"/>
</dbReference>
<gene>
    <name evidence="8" type="primary">phoR</name>
    <name evidence="8" type="ORF">SS37A_00400</name>
</gene>
<keyword evidence="6" id="KW-0902">Two-component regulatory system</keyword>
<dbReference type="PANTHER" id="PTHR45453:SF1">
    <property type="entry name" value="PHOSPHATE REGULON SENSOR PROTEIN PHOR"/>
    <property type="match status" value="1"/>
</dbReference>
<proteinExistence type="predicted"/>
<name>A0ABN6V8W6_9HYPH</name>
<dbReference type="EMBL" id="AP027142">
    <property type="protein sequence ID" value="BDV32511.1"/>
    <property type="molecule type" value="Genomic_DNA"/>
</dbReference>
<sequence>MAHLKWPAEDMLGPVIDALAEPVFVIDAETHALAFNAAARVLAPTLRIGEPLSRSLRSPDMLDAAMRVLAGGNAEKASWVERLPLERWFEAHIAPIRFPGYATAAMISMRDLTEAHRVERMRVDFVANASHELRTPLASLLGFVETLQGPAKNDPAARDKFLSIMREQAQRMARLVDDLLSLSRIEQHMHVRPAEAVDLTMLVAHIVDTLTPMAEENNIPLALDLEPNVIVPGDRDELARIAENLIENALKYGQSENGPEPVEISLARKGVTAVFSVRDHGPGVAQEHIPRLTERFYRVDAGKSRAKGGTGLGLAIVKHIVLRHRGRLGIESALGEGSLFRVTLPAIDQAQGK</sequence>
<keyword evidence="5 8" id="KW-0418">Kinase</keyword>
<dbReference type="SUPFAM" id="SSF47384">
    <property type="entry name" value="Homodimeric domain of signal transducing histidine kinase"/>
    <property type="match status" value="1"/>
</dbReference>
<dbReference type="CDD" id="cd00082">
    <property type="entry name" value="HisKA"/>
    <property type="match status" value="1"/>
</dbReference>
<evidence type="ECO:0000256" key="6">
    <source>
        <dbReference type="ARBA" id="ARBA00023012"/>
    </source>
</evidence>
<keyword evidence="3" id="KW-0597">Phosphoprotein</keyword>
<comment type="catalytic activity">
    <reaction evidence="1">
        <text>ATP + protein L-histidine = ADP + protein N-phospho-L-histidine.</text>
        <dbReference type="EC" id="2.7.13.3"/>
    </reaction>
</comment>
<dbReference type="GO" id="GO:0016301">
    <property type="term" value="F:kinase activity"/>
    <property type="evidence" value="ECO:0007669"/>
    <property type="project" value="UniProtKB-KW"/>
</dbReference>
<reference evidence="8 9" key="1">
    <citation type="journal article" date="2023" name="Int. J. Syst. Evol. Microbiol.">
        <title>Methylocystis iwaonis sp. nov., a type II methane-oxidizing bacterium from surface soil of a rice paddy field in Japan, and emended description of the genus Methylocystis (ex Whittenbury et al. 1970) Bowman et al. 1993.</title>
        <authorList>
            <person name="Kaise H."/>
            <person name="Sawadogo J.B."/>
            <person name="Alam M.S."/>
            <person name="Ueno C."/>
            <person name="Dianou D."/>
            <person name="Shinjo R."/>
            <person name="Asakawa S."/>
        </authorList>
    </citation>
    <scope>NUCLEOTIDE SEQUENCE [LARGE SCALE GENOMIC DNA]</scope>
    <source>
        <strain evidence="8 9">SS37A-Re</strain>
    </source>
</reference>
<dbReference type="InterPro" id="IPR050351">
    <property type="entry name" value="BphY/WalK/GraS-like"/>
</dbReference>
<organism evidence="8 9">
    <name type="scientific">Methylocystis iwaonis</name>
    <dbReference type="NCBI Taxonomy" id="2885079"/>
    <lineage>
        <taxon>Bacteria</taxon>
        <taxon>Pseudomonadati</taxon>
        <taxon>Pseudomonadota</taxon>
        <taxon>Alphaproteobacteria</taxon>
        <taxon>Hyphomicrobiales</taxon>
        <taxon>Methylocystaceae</taxon>
        <taxon>Methylocystis</taxon>
    </lineage>
</organism>
<dbReference type="PRINTS" id="PR00344">
    <property type="entry name" value="BCTRLSENSOR"/>
</dbReference>
<dbReference type="RefSeq" id="WP_281929602.1">
    <property type="nucleotide sequence ID" value="NZ_AP027142.1"/>
</dbReference>
<dbReference type="Pfam" id="PF00512">
    <property type="entry name" value="HisKA"/>
    <property type="match status" value="1"/>
</dbReference>
<dbReference type="CDD" id="cd00075">
    <property type="entry name" value="HATPase"/>
    <property type="match status" value="1"/>
</dbReference>
<dbReference type="PROSITE" id="PS50109">
    <property type="entry name" value="HIS_KIN"/>
    <property type="match status" value="1"/>
</dbReference>
<accession>A0ABN6V8W6</accession>
<feature type="domain" description="Histidine kinase" evidence="7">
    <location>
        <begin position="128"/>
        <end position="348"/>
    </location>
</feature>
<dbReference type="InterPro" id="IPR003594">
    <property type="entry name" value="HATPase_dom"/>
</dbReference>
<evidence type="ECO:0000256" key="2">
    <source>
        <dbReference type="ARBA" id="ARBA00012438"/>
    </source>
</evidence>
<dbReference type="InterPro" id="IPR036890">
    <property type="entry name" value="HATPase_C_sf"/>
</dbReference>
<evidence type="ECO:0000256" key="5">
    <source>
        <dbReference type="ARBA" id="ARBA00022777"/>
    </source>
</evidence>
<evidence type="ECO:0000259" key="7">
    <source>
        <dbReference type="PROSITE" id="PS50109"/>
    </source>
</evidence>
<dbReference type="SMART" id="SM00387">
    <property type="entry name" value="HATPase_c"/>
    <property type="match status" value="1"/>
</dbReference>
<evidence type="ECO:0000256" key="4">
    <source>
        <dbReference type="ARBA" id="ARBA00022679"/>
    </source>
</evidence>
<dbReference type="PANTHER" id="PTHR45453">
    <property type="entry name" value="PHOSPHATE REGULON SENSOR PROTEIN PHOR"/>
    <property type="match status" value="1"/>
</dbReference>
<dbReference type="Pfam" id="PF02518">
    <property type="entry name" value="HATPase_c"/>
    <property type="match status" value="1"/>
</dbReference>
<keyword evidence="9" id="KW-1185">Reference proteome</keyword>
<dbReference type="InterPro" id="IPR005467">
    <property type="entry name" value="His_kinase_dom"/>
</dbReference>
<evidence type="ECO:0000313" key="8">
    <source>
        <dbReference type="EMBL" id="BDV32511.1"/>
    </source>
</evidence>
<dbReference type="Gene3D" id="3.30.565.10">
    <property type="entry name" value="Histidine kinase-like ATPase, C-terminal domain"/>
    <property type="match status" value="1"/>
</dbReference>
<keyword evidence="4" id="KW-0808">Transferase</keyword>